<dbReference type="SUPFAM" id="SSF48179">
    <property type="entry name" value="6-phosphogluconate dehydrogenase C-terminal domain-like"/>
    <property type="match status" value="1"/>
</dbReference>
<evidence type="ECO:0000256" key="10">
    <source>
        <dbReference type="RuleBase" id="RU362068"/>
    </source>
</evidence>
<keyword evidence="5 10" id="KW-0566">Pantothenate biosynthesis</keyword>
<dbReference type="EC" id="1.1.1.169" evidence="3 10"/>
<feature type="domain" description="Ketopantoate reductase C-terminal" evidence="12">
    <location>
        <begin position="180"/>
        <end position="300"/>
    </location>
</feature>
<comment type="catalytic activity">
    <reaction evidence="9 10">
        <text>(R)-pantoate + NADP(+) = 2-dehydropantoate + NADPH + H(+)</text>
        <dbReference type="Rhea" id="RHEA:16233"/>
        <dbReference type="ChEBI" id="CHEBI:11561"/>
        <dbReference type="ChEBI" id="CHEBI:15378"/>
        <dbReference type="ChEBI" id="CHEBI:15980"/>
        <dbReference type="ChEBI" id="CHEBI:57783"/>
        <dbReference type="ChEBI" id="CHEBI:58349"/>
        <dbReference type="EC" id="1.1.1.169"/>
    </reaction>
</comment>
<dbReference type="RefSeq" id="WP_377154223.1">
    <property type="nucleotide sequence ID" value="NZ_JBHSAF010000015.1"/>
</dbReference>
<name>A0ABV8CRQ7_9GAMM</name>
<dbReference type="SUPFAM" id="SSF51735">
    <property type="entry name" value="NAD(P)-binding Rossmann-fold domains"/>
    <property type="match status" value="1"/>
</dbReference>
<keyword evidence="7 10" id="KW-0560">Oxidoreductase</keyword>
<evidence type="ECO:0000256" key="2">
    <source>
        <dbReference type="ARBA" id="ARBA00007870"/>
    </source>
</evidence>
<dbReference type="InterPro" id="IPR050838">
    <property type="entry name" value="Ketopantoate_reductase"/>
</dbReference>
<protein>
    <recommendedName>
        <fullName evidence="4 10">2-dehydropantoate 2-reductase</fullName>
        <ecNumber evidence="3 10">1.1.1.169</ecNumber>
    </recommendedName>
    <alternativeName>
        <fullName evidence="8 10">Ketopantoate reductase</fullName>
    </alternativeName>
</protein>
<evidence type="ECO:0000256" key="6">
    <source>
        <dbReference type="ARBA" id="ARBA00022857"/>
    </source>
</evidence>
<dbReference type="InterPro" id="IPR013332">
    <property type="entry name" value="KPR_N"/>
</dbReference>
<evidence type="ECO:0000256" key="8">
    <source>
        <dbReference type="ARBA" id="ARBA00032024"/>
    </source>
</evidence>
<proteinExistence type="inferred from homology"/>
<dbReference type="PANTHER" id="PTHR43765">
    <property type="entry name" value="2-DEHYDROPANTOATE 2-REDUCTASE-RELATED"/>
    <property type="match status" value="1"/>
</dbReference>
<dbReference type="InterPro" id="IPR013752">
    <property type="entry name" value="KPA_reductase"/>
</dbReference>
<accession>A0ABV8CRQ7</accession>
<evidence type="ECO:0000313" key="13">
    <source>
        <dbReference type="EMBL" id="MFC3914823.1"/>
    </source>
</evidence>
<evidence type="ECO:0000313" key="14">
    <source>
        <dbReference type="Proteomes" id="UP001595692"/>
    </source>
</evidence>
<dbReference type="InterPro" id="IPR036291">
    <property type="entry name" value="NAD(P)-bd_dom_sf"/>
</dbReference>
<comment type="function">
    <text evidence="10">Catalyzes the NADPH-dependent reduction of ketopantoate into pantoic acid.</text>
</comment>
<dbReference type="Proteomes" id="UP001595692">
    <property type="component" value="Unassembled WGS sequence"/>
</dbReference>
<dbReference type="EMBL" id="JBHSAF010000015">
    <property type="protein sequence ID" value="MFC3914823.1"/>
    <property type="molecule type" value="Genomic_DNA"/>
</dbReference>
<dbReference type="InterPro" id="IPR013328">
    <property type="entry name" value="6PGD_dom2"/>
</dbReference>
<evidence type="ECO:0000256" key="4">
    <source>
        <dbReference type="ARBA" id="ARBA00019465"/>
    </source>
</evidence>
<keyword evidence="6 10" id="KW-0521">NADP</keyword>
<reference evidence="14" key="1">
    <citation type="journal article" date="2019" name="Int. J. Syst. Evol. Microbiol.">
        <title>The Global Catalogue of Microorganisms (GCM) 10K type strain sequencing project: providing services to taxonomists for standard genome sequencing and annotation.</title>
        <authorList>
            <consortium name="The Broad Institute Genomics Platform"/>
            <consortium name="The Broad Institute Genome Sequencing Center for Infectious Disease"/>
            <person name="Wu L."/>
            <person name="Ma J."/>
        </authorList>
    </citation>
    <scope>NUCLEOTIDE SEQUENCE [LARGE SCALE GENOMIC DNA]</scope>
    <source>
        <strain evidence="14">CCUG 54939</strain>
    </source>
</reference>
<dbReference type="Pfam" id="PF08546">
    <property type="entry name" value="ApbA_C"/>
    <property type="match status" value="1"/>
</dbReference>
<evidence type="ECO:0000256" key="9">
    <source>
        <dbReference type="ARBA" id="ARBA00048793"/>
    </source>
</evidence>
<keyword evidence="14" id="KW-1185">Reference proteome</keyword>
<feature type="domain" description="Ketopantoate reductase N-terminal" evidence="11">
    <location>
        <begin position="9"/>
        <end position="154"/>
    </location>
</feature>
<comment type="pathway">
    <text evidence="1 10">Cofactor biosynthesis; (R)-pantothenate biosynthesis; (R)-pantoate from 3-methyl-2-oxobutanoate: step 2/2.</text>
</comment>
<dbReference type="InterPro" id="IPR003710">
    <property type="entry name" value="ApbA"/>
</dbReference>
<dbReference type="Gene3D" id="3.40.50.720">
    <property type="entry name" value="NAD(P)-binding Rossmann-like Domain"/>
    <property type="match status" value="1"/>
</dbReference>
<organism evidence="13 14">
    <name type="scientific">Pseudaeromonas sharmana</name>
    <dbReference type="NCBI Taxonomy" id="328412"/>
    <lineage>
        <taxon>Bacteria</taxon>
        <taxon>Pseudomonadati</taxon>
        <taxon>Pseudomonadota</taxon>
        <taxon>Gammaproteobacteria</taxon>
        <taxon>Aeromonadales</taxon>
        <taxon>Aeromonadaceae</taxon>
        <taxon>Pseudaeromonas</taxon>
    </lineage>
</organism>
<dbReference type="NCBIfam" id="TIGR00745">
    <property type="entry name" value="apbA_panE"/>
    <property type="match status" value="1"/>
</dbReference>
<sequence length="302" mass="33483">MPRHLDHWTLLGCGALGGVLAGLLAQAGNQVSLLRTNDAAVRLPLLLTWWDLQGQQHSFEPDFLQAKDAANIRLLLVTTKAYQVQSALEPLVGVLPSATPILLLHNGMGTESWVHRAFPDNPVLLAVTSNGALRLGNEEFRHTGAGETWIGPANEAARVWQPLAELLARALPHAGWSEEIRLRQWEKLVINAIINPLTALSGERNGSLLARQYEVEALCEELLPLLQRHGLSGELAFWRDKVLNVARLTADNFSSMHQDLDAGRDSEIDYITGFLLREAQEAQLHLPLHQQLYQAIKAKERT</sequence>
<dbReference type="Pfam" id="PF02558">
    <property type="entry name" value="ApbA"/>
    <property type="match status" value="1"/>
</dbReference>
<dbReference type="Gene3D" id="1.10.1040.10">
    <property type="entry name" value="N-(1-d-carboxylethyl)-l-norvaline Dehydrogenase, domain 2"/>
    <property type="match status" value="1"/>
</dbReference>
<evidence type="ECO:0000256" key="5">
    <source>
        <dbReference type="ARBA" id="ARBA00022655"/>
    </source>
</evidence>
<evidence type="ECO:0000256" key="7">
    <source>
        <dbReference type="ARBA" id="ARBA00023002"/>
    </source>
</evidence>
<comment type="caution">
    <text evidence="13">The sequence shown here is derived from an EMBL/GenBank/DDBJ whole genome shotgun (WGS) entry which is preliminary data.</text>
</comment>
<comment type="similarity">
    <text evidence="2 10">Belongs to the ketopantoate reductase family.</text>
</comment>
<dbReference type="InterPro" id="IPR008927">
    <property type="entry name" value="6-PGluconate_DH-like_C_sf"/>
</dbReference>
<dbReference type="PANTHER" id="PTHR43765:SF2">
    <property type="entry name" value="2-DEHYDROPANTOATE 2-REDUCTASE"/>
    <property type="match status" value="1"/>
</dbReference>
<evidence type="ECO:0000259" key="11">
    <source>
        <dbReference type="Pfam" id="PF02558"/>
    </source>
</evidence>
<gene>
    <name evidence="13" type="ORF">ACFOSS_15345</name>
</gene>
<evidence type="ECO:0000256" key="3">
    <source>
        <dbReference type="ARBA" id="ARBA00013014"/>
    </source>
</evidence>
<evidence type="ECO:0000256" key="1">
    <source>
        <dbReference type="ARBA" id="ARBA00004994"/>
    </source>
</evidence>
<evidence type="ECO:0000259" key="12">
    <source>
        <dbReference type="Pfam" id="PF08546"/>
    </source>
</evidence>